<evidence type="ECO:0000313" key="15">
    <source>
        <dbReference type="EMBL" id="AIE60086.1"/>
    </source>
</evidence>
<comment type="activity regulation">
    <text evidence="14">Na(+) is not transported, but it plays an essential structural role and its presence is essential for fluoride channel function.</text>
</comment>
<keyword evidence="16" id="KW-1185">Reference proteome</keyword>
<dbReference type="GO" id="GO:0005886">
    <property type="term" value="C:plasma membrane"/>
    <property type="evidence" value="ECO:0007669"/>
    <property type="project" value="UniProtKB-SubCell"/>
</dbReference>
<evidence type="ECO:0000256" key="8">
    <source>
        <dbReference type="ARBA" id="ARBA00023065"/>
    </source>
</evidence>
<evidence type="ECO:0000313" key="16">
    <source>
        <dbReference type="Proteomes" id="UP000027602"/>
    </source>
</evidence>
<dbReference type="NCBIfam" id="TIGR00494">
    <property type="entry name" value="crcB"/>
    <property type="match status" value="1"/>
</dbReference>
<comment type="subcellular location">
    <subcellularLocation>
        <location evidence="1 14">Cell membrane</location>
        <topology evidence="1 14">Multi-pass membrane protein</topology>
    </subcellularLocation>
</comment>
<reference evidence="15 16" key="1">
    <citation type="journal article" date="2015" name="BMC Genomics">
        <title>Transcriptome analysis of thermophilic methylotrophic Bacillus methanolicus MGA3 using RNA-sequencing provides detailed insights into its previously uncharted transcriptional landscape.</title>
        <authorList>
            <person name="Irla M."/>
            <person name="Neshat A."/>
            <person name="Brautaset T."/>
            <person name="Ruckert C."/>
            <person name="Kalinowski J."/>
            <person name="Wendisch V.F."/>
        </authorList>
    </citation>
    <scope>NUCLEOTIDE SEQUENCE [LARGE SCALE GENOMIC DNA]</scope>
    <source>
        <strain evidence="16">MGA3 / ATCC 53907</strain>
    </source>
</reference>
<feature type="binding site" evidence="14">
    <location>
        <position position="68"/>
    </location>
    <ligand>
        <name>Na(+)</name>
        <dbReference type="ChEBI" id="CHEBI:29101"/>
        <note>structural</note>
    </ligand>
</feature>
<dbReference type="InterPro" id="IPR003691">
    <property type="entry name" value="FluC"/>
</dbReference>
<evidence type="ECO:0000256" key="9">
    <source>
        <dbReference type="ARBA" id="ARBA00023136"/>
    </source>
</evidence>
<feature type="transmembrane region" description="Helical" evidence="14">
    <location>
        <begin position="57"/>
        <end position="73"/>
    </location>
</feature>
<protein>
    <recommendedName>
        <fullName evidence="14">Fluoride-specific ion channel FluC</fullName>
    </recommendedName>
</protein>
<dbReference type="PANTHER" id="PTHR28259:SF16">
    <property type="entry name" value="FLUORIDE-SPECIFIC ION CHANNEL FLUC 2"/>
    <property type="match status" value="1"/>
</dbReference>
<keyword evidence="10 14" id="KW-0407">Ion channel</keyword>
<evidence type="ECO:0000256" key="6">
    <source>
        <dbReference type="ARBA" id="ARBA00022989"/>
    </source>
</evidence>
<dbReference type="HOGENOM" id="CLU_114342_2_1_9"/>
<dbReference type="GO" id="GO:0062054">
    <property type="term" value="F:fluoride channel activity"/>
    <property type="evidence" value="ECO:0007669"/>
    <property type="project" value="UniProtKB-UniRule"/>
</dbReference>
<evidence type="ECO:0000256" key="3">
    <source>
        <dbReference type="ARBA" id="ARBA00022475"/>
    </source>
</evidence>
<keyword evidence="3 14" id="KW-1003">Cell membrane</keyword>
<keyword evidence="2 14" id="KW-0813">Transport</keyword>
<evidence type="ECO:0000256" key="7">
    <source>
        <dbReference type="ARBA" id="ARBA00023053"/>
    </source>
</evidence>
<keyword evidence="4 14" id="KW-0812">Transmembrane</keyword>
<dbReference type="PANTHER" id="PTHR28259">
    <property type="entry name" value="FLUORIDE EXPORT PROTEIN 1-RELATED"/>
    <property type="match status" value="1"/>
</dbReference>
<keyword evidence="5 14" id="KW-0479">Metal-binding</keyword>
<dbReference type="Proteomes" id="UP000027602">
    <property type="component" value="Chromosome"/>
</dbReference>
<dbReference type="GO" id="GO:0046872">
    <property type="term" value="F:metal ion binding"/>
    <property type="evidence" value="ECO:0007669"/>
    <property type="project" value="UniProtKB-KW"/>
</dbReference>
<dbReference type="Pfam" id="PF02537">
    <property type="entry name" value="CRCB"/>
    <property type="match status" value="1"/>
</dbReference>
<keyword evidence="7 14" id="KW-0915">Sodium</keyword>
<evidence type="ECO:0000256" key="4">
    <source>
        <dbReference type="ARBA" id="ARBA00022692"/>
    </source>
</evidence>
<evidence type="ECO:0000256" key="14">
    <source>
        <dbReference type="HAMAP-Rule" id="MF_00454"/>
    </source>
</evidence>
<feature type="transmembrane region" description="Helical" evidence="14">
    <location>
        <begin position="93"/>
        <end position="113"/>
    </location>
</feature>
<evidence type="ECO:0000256" key="5">
    <source>
        <dbReference type="ARBA" id="ARBA00022723"/>
    </source>
</evidence>
<evidence type="ECO:0000256" key="10">
    <source>
        <dbReference type="ARBA" id="ARBA00023303"/>
    </source>
</evidence>
<feature type="transmembrane region" description="Helical" evidence="14">
    <location>
        <begin position="33"/>
        <end position="50"/>
    </location>
</feature>
<dbReference type="AlphaFoldDB" id="A0A068LQP9"/>
<evidence type="ECO:0000256" key="11">
    <source>
        <dbReference type="ARBA" id="ARBA00035120"/>
    </source>
</evidence>
<keyword evidence="9 14" id="KW-0472">Membrane</keyword>
<comment type="catalytic activity">
    <reaction evidence="12">
        <text>fluoride(in) = fluoride(out)</text>
        <dbReference type="Rhea" id="RHEA:76159"/>
        <dbReference type="ChEBI" id="CHEBI:17051"/>
    </reaction>
    <physiologicalReaction direction="left-to-right" evidence="12">
        <dbReference type="Rhea" id="RHEA:76160"/>
    </physiologicalReaction>
</comment>
<dbReference type="eggNOG" id="COG0239">
    <property type="taxonomic scope" value="Bacteria"/>
</dbReference>
<dbReference type="GO" id="GO:0140114">
    <property type="term" value="P:cellular detoxification of fluoride"/>
    <property type="evidence" value="ECO:0007669"/>
    <property type="project" value="UniProtKB-UniRule"/>
</dbReference>
<organism evidence="15 16">
    <name type="scientific">Bacillus methanolicus (strain MGA3 / ATCC 53907)</name>
    <dbReference type="NCBI Taxonomy" id="796606"/>
    <lineage>
        <taxon>Bacteria</taxon>
        <taxon>Bacillati</taxon>
        <taxon>Bacillota</taxon>
        <taxon>Bacilli</taxon>
        <taxon>Bacillales</taxon>
        <taxon>Bacillaceae</taxon>
        <taxon>Bacillus</taxon>
    </lineage>
</organism>
<keyword evidence="6 14" id="KW-1133">Transmembrane helix</keyword>
<dbReference type="KEGG" id="bmet:BMMGA3_08400"/>
<sequence>MKILLVAFGGFFGAVSRYFISRKLNGHKSKIPFGTLTVNLLGSFLLGILIGKNFGEAVYLLLGIGFMGAFTTFSTLKAETLQLFEQKETFKSAFYLAITYIVGIIAGLLGLVIGRS</sequence>
<evidence type="ECO:0000256" key="13">
    <source>
        <dbReference type="ARBA" id="ARBA00049940"/>
    </source>
</evidence>
<dbReference type="EMBL" id="CP007739">
    <property type="protein sequence ID" value="AIE60086.1"/>
    <property type="molecule type" value="Genomic_DNA"/>
</dbReference>
<comment type="function">
    <text evidence="13 14">Fluoride-specific ion channel. Important for reducing fluoride concentration in the cell, thus reducing its toxicity.</text>
</comment>
<gene>
    <name evidence="14" type="primary">fluC</name>
    <name evidence="14" type="synonym">crcB</name>
    <name evidence="15" type="ORF">BMMGA3_08400</name>
</gene>
<evidence type="ECO:0000256" key="2">
    <source>
        <dbReference type="ARBA" id="ARBA00022448"/>
    </source>
</evidence>
<name>A0A068LQP9_BACMM</name>
<proteinExistence type="inferred from homology"/>
<accession>A0A068LQP9</accession>
<feature type="binding site" evidence="14">
    <location>
        <position position="71"/>
    </location>
    <ligand>
        <name>Na(+)</name>
        <dbReference type="ChEBI" id="CHEBI:29101"/>
        <note>structural</note>
    </ligand>
</feature>
<keyword evidence="8 14" id="KW-0406">Ion transport</keyword>
<dbReference type="HAMAP" id="MF_00454">
    <property type="entry name" value="FluC"/>
    <property type="match status" value="1"/>
</dbReference>
<evidence type="ECO:0000256" key="12">
    <source>
        <dbReference type="ARBA" id="ARBA00035585"/>
    </source>
</evidence>
<comment type="similarity">
    <text evidence="11 14">Belongs to the fluoride channel Fluc/FEX (TC 1.A.43) family.</text>
</comment>
<evidence type="ECO:0000256" key="1">
    <source>
        <dbReference type="ARBA" id="ARBA00004651"/>
    </source>
</evidence>